<dbReference type="InterPro" id="IPR006680">
    <property type="entry name" value="Amidohydro-rel"/>
</dbReference>
<dbReference type="PANTHER" id="PTHR42752">
    <property type="entry name" value="IMIDAZOLONEPROPIONASE"/>
    <property type="match status" value="1"/>
</dbReference>
<dbReference type="EC" id="3.5.2.7" evidence="1 7"/>
<feature type="binding site" evidence="7">
    <location>
        <position position="138"/>
    </location>
    <ligand>
        <name>N-formimidoyl-L-glutamate</name>
        <dbReference type="ChEBI" id="CHEBI:58928"/>
    </ligand>
</feature>
<feature type="binding site" evidence="7">
    <location>
        <position position="171"/>
    </location>
    <ligand>
        <name>4-imidazolone-5-propanoate</name>
        <dbReference type="ChEBI" id="CHEBI:77893"/>
    </ligand>
</feature>
<dbReference type="NCBIfam" id="TIGR01224">
    <property type="entry name" value="hutI"/>
    <property type="match status" value="1"/>
</dbReference>
<dbReference type="GO" id="GO:0008270">
    <property type="term" value="F:zinc ion binding"/>
    <property type="evidence" value="ECO:0007669"/>
    <property type="project" value="UniProtKB-UniRule"/>
</dbReference>
<feature type="binding site" evidence="7">
    <location>
        <position position="66"/>
    </location>
    <ligand>
        <name>Zn(2+)</name>
        <dbReference type="ChEBI" id="CHEBI:29105"/>
    </ligand>
</feature>
<keyword evidence="2 7" id="KW-0479">Metal-binding</keyword>
<comment type="cofactor">
    <cofactor evidence="7">
        <name>Zn(2+)</name>
        <dbReference type="ChEBI" id="CHEBI:29105"/>
    </cofactor>
    <cofactor evidence="7">
        <name>Fe(3+)</name>
        <dbReference type="ChEBI" id="CHEBI:29034"/>
    </cofactor>
    <text evidence="7">Binds 1 zinc or iron ion per subunit.</text>
</comment>
<gene>
    <name evidence="7" type="primary">hutI</name>
    <name evidence="10" type="ORF">ALQ51_04518</name>
    <name evidence="9" type="ORF">ALQ53_100004</name>
</gene>
<dbReference type="GO" id="GO:0005506">
    <property type="term" value="F:iron ion binding"/>
    <property type="evidence" value="ECO:0007669"/>
    <property type="project" value="UniProtKB-UniRule"/>
</dbReference>
<dbReference type="Proteomes" id="UP000269335">
    <property type="component" value="Unassembled WGS sequence"/>
</dbReference>
<dbReference type="EMBL" id="RBPH01000197">
    <property type="protein sequence ID" value="RMN78678.1"/>
    <property type="molecule type" value="Genomic_DNA"/>
</dbReference>
<accession>A0A3M3Q3H2</accession>
<dbReference type="InterPro" id="IPR011059">
    <property type="entry name" value="Metal-dep_hydrolase_composite"/>
</dbReference>
<dbReference type="FunFam" id="3.20.20.140:FF:000007">
    <property type="entry name" value="Imidazolonepropionase"/>
    <property type="match status" value="1"/>
</dbReference>
<feature type="binding site" evidence="7">
    <location>
        <position position="236"/>
    </location>
    <ligand>
        <name>Fe(3+)</name>
        <dbReference type="ChEBI" id="CHEBI:29034"/>
    </ligand>
</feature>
<dbReference type="InterPro" id="IPR005920">
    <property type="entry name" value="HutI"/>
</dbReference>
<dbReference type="GO" id="GO:0019557">
    <property type="term" value="P:L-histidine catabolic process to glutamate and formate"/>
    <property type="evidence" value="ECO:0007669"/>
    <property type="project" value="UniProtKB-UniPathway"/>
</dbReference>
<dbReference type="Gene3D" id="3.20.20.140">
    <property type="entry name" value="Metal-dependent hydrolases"/>
    <property type="match status" value="1"/>
</dbReference>
<keyword evidence="4 7" id="KW-0369">Histidine metabolism</keyword>
<evidence type="ECO:0000259" key="8">
    <source>
        <dbReference type="Pfam" id="PF01979"/>
    </source>
</evidence>
<dbReference type="GO" id="GO:0019556">
    <property type="term" value="P:L-histidine catabolic process to glutamate and formamide"/>
    <property type="evidence" value="ECO:0007669"/>
    <property type="project" value="UniProtKB-UniRule"/>
</dbReference>
<comment type="similarity">
    <text evidence="7">Belongs to the metallo-dependent hydrolases superfamily. HutI family.</text>
</comment>
<feature type="binding site" evidence="7">
    <location>
        <position position="66"/>
    </location>
    <ligand>
        <name>Fe(3+)</name>
        <dbReference type="ChEBI" id="CHEBI:29034"/>
    </ligand>
</feature>
<feature type="binding site" evidence="7">
    <location>
        <position position="236"/>
    </location>
    <ligand>
        <name>Zn(2+)</name>
        <dbReference type="ChEBI" id="CHEBI:29105"/>
    </ligand>
</feature>
<evidence type="ECO:0000256" key="1">
    <source>
        <dbReference type="ARBA" id="ARBA00012864"/>
    </source>
</evidence>
<reference evidence="11 12" key="1">
    <citation type="submission" date="2018-08" db="EMBL/GenBank/DDBJ databases">
        <title>Recombination of ecologically and evolutionarily significant loci maintains genetic cohesion in the Pseudomonas syringae species complex.</title>
        <authorList>
            <person name="Dillon M."/>
            <person name="Thakur S."/>
            <person name="Almeida R.N.D."/>
            <person name="Weir B.S."/>
            <person name="Guttman D.S."/>
        </authorList>
    </citation>
    <scope>NUCLEOTIDE SEQUENCE [LARGE SCALE GENOMIC DNA]</scope>
    <source>
        <strain evidence="9 11">ICMP 15201</strain>
        <strain evidence="10 12">ICMP 15203</strain>
    </source>
</reference>
<feature type="binding site" evidence="7">
    <location>
        <position position="75"/>
    </location>
    <ligand>
        <name>4-imidazolone-5-propanoate</name>
        <dbReference type="ChEBI" id="CHEBI:77893"/>
    </ligand>
</feature>
<dbReference type="InterPro" id="IPR032466">
    <property type="entry name" value="Metal_Hydrolase"/>
</dbReference>
<dbReference type="GO" id="GO:0005737">
    <property type="term" value="C:cytoplasm"/>
    <property type="evidence" value="ECO:0007669"/>
    <property type="project" value="UniProtKB-SubCell"/>
</dbReference>
<dbReference type="PANTHER" id="PTHR42752:SF1">
    <property type="entry name" value="IMIDAZOLONEPROPIONASE-RELATED"/>
    <property type="match status" value="1"/>
</dbReference>
<organism evidence="10 12">
    <name type="scientific">Pseudomonas cannabina</name>
    <dbReference type="NCBI Taxonomy" id="86840"/>
    <lineage>
        <taxon>Bacteria</taxon>
        <taxon>Pseudomonadati</taxon>
        <taxon>Pseudomonadota</taxon>
        <taxon>Gammaproteobacteria</taxon>
        <taxon>Pseudomonadales</taxon>
        <taxon>Pseudomonadaceae</taxon>
        <taxon>Pseudomonas</taxon>
    </lineage>
</organism>
<dbReference type="Gene3D" id="2.30.40.10">
    <property type="entry name" value="Urease, subunit C, domain 1"/>
    <property type="match status" value="1"/>
</dbReference>
<feature type="binding site" evidence="7">
    <location>
        <position position="315"/>
    </location>
    <ligand>
        <name>N-formimidoyl-L-glutamate</name>
        <dbReference type="ChEBI" id="CHEBI:58928"/>
    </ligand>
</feature>
<evidence type="ECO:0000256" key="2">
    <source>
        <dbReference type="ARBA" id="ARBA00022723"/>
    </source>
</evidence>
<protein>
    <recommendedName>
        <fullName evidence="1 7">Imidazolonepropionase</fullName>
        <ecNumber evidence="1 7">3.5.2.7</ecNumber>
    </recommendedName>
    <alternativeName>
        <fullName evidence="7">Imidazolone-5-propionate hydrolase</fullName>
    </alternativeName>
</protein>
<evidence type="ECO:0000256" key="6">
    <source>
        <dbReference type="ARBA" id="ARBA00023004"/>
    </source>
</evidence>
<keyword evidence="3 7" id="KW-0378">Hydrolase</keyword>
<dbReference type="SUPFAM" id="SSF51556">
    <property type="entry name" value="Metallo-dependent hydrolases"/>
    <property type="match status" value="1"/>
</dbReference>
<keyword evidence="7" id="KW-0963">Cytoplasm</keyword>
<dbReference type="RefSeq" id="WP_007252754.1">
    <property type="nucleotide sequence ID" value="NZ_CP178532.1"/>
</dbReference>
<dbReference type="HAMAP" id="MF_00372">
    <property type="entry name" value="HutI"/>
    <property type="match status" value="1"/>
</dbReference>
<dbReference type="GeneID" id="64468132"/>
<dbReference type="Pfam" id="PF01979">
    <property type="entry name" value="Amidohydro_1"/>
    <property type="match status" value="1"/>
</dbReference>
<dbReference type="GO" id="GO:0050480">
    <property type="term" value="F:imidazolonepropionase activity"/>
    <property type="evidence" value="ECO:0007669"/>
    <property type="project" value="UniProtKB-UniRule"/>
</dbReference>
<feature type="binding site" evidence="7">
    <location>
        <position position="68"/>
    </location>
    <ligand>
        <name>Fe(3+)</name>
        <dbReference type="ChEBI" id="CHEBI:29034"/>
    </ligand>
</feature>
<evidence type="ECO:0000313" key="10">
    <source>
        <dbReference type="EMBL" id="RMN86742.1"/>
    </source>
</evidence>
<evidence type="ECO:0000256" key="4">
    <source>
        <dbReference type="ARBA" id="ARBA00022808"/>
    </source>
</evidence>
<evidence type="ECO:0000256" key="3">
    <source>
        <dbReference type="ARBA" id="ARBA00022801"/>
    </source>
</evidence>
<feature type="binding site" evidence="7">
    <location>
        <position position="316"/>
    </location>
    <ligand>
        <name>4-imidazolone-5-propanoate</name>
        <dbReference type="ChEBI" id="CHEBI:77893"/>
    </ligand>
</feature>
<feature type="binding site" evidence="7">
    <location>
        <position position="311"/>
    </location>
    <ligand>
        <name>Fe(3+)</name>
        <dbReference type="ChEBI" id="CHEBI:29034"/>
    </ligand>
</feature>
<dbReference type="EMBL" id="RBPJ01000347">
    <property type="protein sequence ID" value="RMN86742.1"/>
    <property type="molecule type" value="Genomic_DNA"/>
</dbReference>
<evidence type="ECO:0000256" key="5">
    <source>
        <dbReference type="ARBA" id="ARBA00022833"/>
    </source>
</evidence>
<dbReference type="SUPFAM" id="SSF51338">
    <property type="entry name" value="Composite domain of metallo-dependent hydrolases"/>
    <property type="match status" value="1"/>
</dbReference>
<evidence type="ECO:0000313" key="11">
    <source>
        <dbReference type="Proteomes" id="UP000269335"/>
    </source>
</evidence>
<feature type="binding site" evidence="7">
    <location>
        <position position="313"/>
    </location>
    <ligand>
        <name>N-formimidoyl-L-glutamate</name>
        <dbReference type="ChEBI" id="CHEBI:58928"/>
    </ligand>
</feature>
<feature type="binding site" evidence="7">
    <location>
        <position position="68"/>
    </location>
    <ligand>
        <name>Zn(2+)</name>
        <dbReference type="ChEBI" id="CHEBI:29105"/>
    </ligand>
</feature>
<evidence type="ECO:0000313" key="12">
    <source>
        <dbReference type="Proteomes" id="UP000270524"/>
    </source>
</evidence>
<proteinExistence type="inferred from homology"/>
<comment type="pathway">
    <text evidence="7">Amino-acid degradation; L-histidine degradation into L-glutamate; N-formimidoyl-L-glutamate from L-histidine: step 3/3.</text>
</comment>
<dbReference type="UniPathway" id="UPA00379">
    <property type="reaction ID" value="UER00551"/>
</dbReference>
<keyword evidence="6 7" id="KW-0408">Iron</keyword>
<comment type="caution">
    <text evidence="10">The sequence shown here is derived from an EMBL/GenBank/DDBJ whole genome shotgun (WGS) entry which is preliminary data.</text>
</comment>
<dbReference type="AlphaFoldDB" id="A0A3M3Q3H2"/>
<dbReference type="Proteomes" id="UP000270524">
    <property type="component" value="Unassembled WGS sequence"/>
</dbReference>
<dbReference type="CDD" id="cd01296">
    <property type="entry name" value="Imidazolone-5PH"/>
    <property type="match status" value="1"/>
</dbReference>
<comment type="subcellular location">
    <subcellularLocation>
        <location evidence="7">Cytoplasm</location>
    </subcellularLocation>
</comment>
<feature type="binding site" evidence="7">
    <location>
        <position position="311"/>
    </location>
    <ligand>
        <name>Zn(2+)</name>
        <dbReference type="ChEBI" id="CHEBI:29105"/>
    </ligand>
</feature>
<name>A0A3M3Q3H2_PSECA</name>
<feature type="binding site" evidence="7">
    <location>
        <position position="239"/>
    </location>
    <ligand>
        <name>4-imidazolone-5-propanoate</name>
        <dbReference type="ChEBI" id="CHEBI:77893"/>
    </ligand>
</feature>
<feature type="binding site" evidence="7">
    <location>
        <position position="138"/>
    </location>
    <ligand>
        <name>4-imidazolone-5-propanoate</name>
        <dbReference type="ChEBI" id="CHEBI:77893"/>
    </ligand>
</feature>
<evidence type="ECO:0000313" key="9">
    <source>
        <dbReference type="EMBL" id="RMN78678.1"/>
    </source>
</evidence>
<keyword evidence="5 7" id="KW-0862">Zinc</keyword>
<feature type="domain" description="Amidohydrolase-related" evidence="8">
    <location>
        <begin position="57"/>
        <end position="374"/>
    </location>
</feature>
<sequence>MKTLWKHCHIASMAHGKYSIIEDAAIVTSGALIEWIGPQAELVEPEHDNCIDLGGAWVTPGLIDCHTHTVFGGNRSGEFEQRLQGVSYAEIAAAGGGIASTVRATRAASEDELYASAERRLRHLLKDGVTTVEMKSGYGLDLENERKILRVIRRLGNTQPVTVRATCLAAHALPPEYADRADDYIKHICNDMLPALAAEGLVDAVDAFCEYLAFSPAQVEQVFITAGQLALPVKLHAEQLSSLGGSSLAARYKALSADHLEFMTEDDAIAMAAAGTVAVLLPGAFYFLRETQLPPMDALRKHGVPIAISTDLNPGTSPGLSLRLMLNMACTLFRMTPEEALAGVTFNAAKALGMSATHGSLEVGKVADFVAWNIERPADLAYWLGGDLDKRIVRHGVESSI</sequence>
<evidence type="ECO:0000256" key="7">
    <source>
        <dbReference type="HAMAP-Rule" id="MF_00372"/>
    </source>
</evidence>
<comment type="function">
    <text evidence="7">Catalyzes the hydrolytic cleavage of the carbon-nitrogen bond in imidazolone-5-propanoate to yield N-formimidoyl-L-glutamate. It is the third step in the universal histidine degradation pathway.</text>
</comment>
<comment type="catalytic activity">
    <reaction evidence="7">
        <text>4-imidazolone-5-propanoate + H2O = N-formimidoyl-L-glutamate</text>
        <dbReference type="Rhea" id="RHEA:23660"/>
        <dbReference type="ChEBI" id="CHEBI:15377"/>
        <dbReference type="ChEBI" id="CHEBI:58928"/>
        <dbReference type="ChEBI" id="CHEBI:77893"/>
        <dbReference type="EC" id="3.5.2.7"/>
    </reaction>
</comment>